<evidence type="ECO:0000313" key="1">
    <source>
        <dbReference type="EMBL" id="GFO33059.1"/>
    </source>
</evidence>
<reference evidence="1 2" key="1">
    <citation type="journal article" date="2021" name="Elife">
        <title>Chloroplast acquisition without the gene transfer in kleptoplastic sea slugs, Plakobranchus ocellatus.</title>
        <authorList>
            <person name="Maeda T."/>
            <person name="Takahashi S."/>
            <person name="Yoshida T."/>
            <person name="Shimamura S."/>
            <person name="Takaki Y."/>
            <person name="Nagai Y."/>
            <person name="Toyoda A."/>
            <person name="Suzuki Y."/>
            <person name="Arimoto A."/>
            <person name="Ishii H."/>
            <person name="Satoh N."/>
            <person name="Nishiyama T."/>
            <person name="Hasebe M."/>
            <person name="Maruyama T."/>
            <person name="Minagawa J."/>
            <person name="Obokata J."/>
            <person name="Shigenobu S."/>
        </authorList>
    </citation>
    <scope>NUCLEOTIDE SEQUENCE [LARGE SCALE GENOMIC DNA]</scope>
</reference>
<protein>
    <submittedName>
        <fullName evidence="1">Uncharacterized protein</fullName>
    </submittedName>
</protein>
<comment type="caution">
    <text evidence="1">The sequence shown here is derived from an EMBL/GenBank/DDBJ whole genome shotgun (WGS) entry which is preliminary data.</text>
</comment>
<sequence length="90" mass="10292">MYRFLFLIVKMSSRRIAGNSFKTPDRYEADAIKRKNGPIRADHQAAQLTAVMAVKMVMLISVDTTNLREMMQTIKTGYSKQPMIVPARNQ</sequence>
<accession>A0AAV4CNB7</accession>
<keyword evidence="2" id="KW-1185">Reference proteome</keyword>
<gene>
    <name evidence="1" type="ORF">PoB_005956400</name>
</gene>
<organism evidence="1 2">
    <name type="scientific">Plakobranchus ocellatus</name>
    <dbReference type="NCBI Taxonomy" id="259542"/>
    <lineage>
        <taxon>Eukaryota</taxon>
        <taxon>Metazoa</taxon>
        <taxon>Spiralia</taxon>
        <taxon>Lophotrochozoa</taxon>
        <taxon>Mollusca</taxon>
        <taxon>Gastropoda</taxon>
        <taxon>Heterobranchia</taxon>
        <taxon>Euthyneura</taxon>
        <taxon>Panpulmonata</taxon>
        <taxon>Sacoglossa</taxon>
        <taxon>Placobranchoidea</taxon>
        <taxon>Plakobranchidae</taxon>
        <taxon>Plakobranchus</taxon>
    </lineage>
</organism>
<proteinExistence type="predicted"/>
<name>A0AAV4CNB7_9GAST</name>
<evidence type="ECO:0000313" key="2">
    <source>
        <dbReference type="Proteomes" id="UP000735302"/>
    </source>
</evidence>
<dbReference type="Proteomes" id="UP000735302">
    <property type="component" value="Unassembled WGS sequence"/>
</dbReference>
<dbReference type="EMBL" id="BLXT01006750">
    <property type="protein sequence ID" value="GFO33059.1"/>
    <property type="molecule type" value="Genomic_DNA"/>
</dbReference>
<dbReference type="AlphaFoldDB" id="A0AAV4CNB7"/>